<evidence type="ECO:0000313" key="1">
    <source>
        <dbReference type="EMBL" id="MFD1739828.1"/>
    </source>
</evidence>
<accession>A0ABW4M009</accession>
<gene>
    <name evidence="1" type="ORF">ACFSCX_25515</name>
</gene>
<dbReference type="RefSeq" id="WP_377931093.1">
    <property type="nucleotide sequence ID" value="NZ_JBHUEM010000060.1"/>
</dbReference>
<name>A0ABW4M009_9BACI</name>
<organism evidence="1 2">
    <name type="scientific">Bacillus salitolerans</name>
    <dbReference type="NCBI Taxonomy" id="1437434"/>
    <lineage>
        <taxon>Bacteria</taxon>
        <taxon>Bacillati</taxon>
        <taxon>Bacillota</taxon>
        <taxon>Bacilli</taxon>
        <taxon>Bacillales</taxon>
        <taxon>Bacillaceae</taxon>
        <taxon>Bacillus</taxon>
    </lineage>
</organism>
<sequence length="179" mass="20332">MEKKKFVAHSNPEDKFGGLLSFGSRDIILPQDAIISITLGEQFTTWKTVVNAIVSQFVMKQMKKSEGLLYAELKGHLTEGYGLTMSVWDSKSMVPFRDKGPHKFAMRFFSWVFYGGKSQAYFLTYKANGSIPSIEEAYTLVKKYGKHYNGGKLERSAKKPIFGDHIPPREESSKTIVRF</sequence>
<evidence type="ECO:0000313" key="2">
    <source>
        <dbReference type="Proteomes" id="UP001597214"/>
    </source>
</evidence>
<dbReference type="EMBL" id="JBHUEM010000060">
    <property type="protein sequence ID" value="MFD1739828.1"/>
    <property type="molecule type" value="Genomic_DNA"/>
</dbReference>
<proteinExistence type="predicted"/>
<comment type="caution">
    <text evidence="1">The sequence shown here is derived from an EMBL/GenBank/DDBJ whole genome shotgun (WGS) entry which is preliminary data.</text>
</comment>
<protein>
    <submittedName>
        <fullName evidence="1">Uncharacterized protein</fullName>
    </submittedName>
</protein>
<dbReference type="Proteomes" id="UP001597214">
    <property type="component" value="Unassembled WGS sequence"/>
</dbReference>
<keyword evidence="2" id="KW-1185">Reference proteome</keyword>
<reference evidence="2" key="1">
    <citation type="journal article" date="2019" name="Int. J. Syst. Evol. Microbiol.">
        <title>The Global Catalogue of Microorganisms (GCM) 10K type strain sequencing project: providing services to taxonomists for standard genome sequencing and annotation.</title>
        <authorList>
            <consortium name="The Broad Institute Genomics Platform"/>
            <consortium name="The Broad Institute Genome Sequencing Center for Infectious Disease"/>
            <person name="Wu L."/>
            <person name="Ma J."/>
        </authorList>
    </citation>
    <scope>NUCLEOTIDE SEQUENCE [LARGE SCALE GENOMIC DNA]</scope>
    <source>
        <strain evidence="2">CCUG 49339</strain>
    </source>
</reference>